<organism evidence="2 3">
    <name type="scientific">Dyadobacter fanqingshengii</name>
    <dbReference type="NCBI Taxonomy" id="2906443"/>
    <lineage>
        <taxon>Bacteria</taxon>
        <taxon>Pseudomonadati</taxon>
        <taxon>Bacteroidota</taxon>
        <taxon>Cytophagia</taxon>
        <taxon>Cytophagales</taxon>
        <taxon>Spirosomataceae</taxon>
        <taxon>Dyadobacter</taxon>
    </lineage>
</organism>
<dbReference type="RefSeq" id="WP_234612519.1">
    <property type="nucleotide sequence ID" value="NZ_CP098806.1"/>
</dbReference>
<dbReference type="Proteomes" id="UP001139700">
    <property type="component" value="Unassembled WGS sequence"/>
</dbReference>
<feature type="transmembrane region" description="Helical" evidence="1">
    <location>
        <begin position="28"/>
        <end position="46"/>
    </location>
</feature>
<gene>
    <name evidence="2" type="ORF">LXM24_08295</name>
</gene>
<name>A0A9X1P8Q0_9BACT</name>
<dbReference type="AlphaFoldDB" id="A0A9X1P8Q0"/>
<evidence type="ECO:0000313" key="3">
    <source>
        <dbReference type="Proteomes" id="UP001139700"/>
    </source>
</evidence>
<evidence type="ECO:0000256" key="1">
    <source>
        <dbReference type="SAM" id="Phobius"/>
    </source>
</evidence>
<comment type="caution">
    <text evidence="2">The sequence shown here is derived from an EMBL/GenBank/DDBJ whole genome shotgun (WGS) entry which is preliminary data.</text>
</comment>
<reference evidence="2" key="1">
    <citation type="submission" date="2021-12" db="EMBL/GenBank/DDBJ databases">
        <title>Novel species in genus Dyadobacter.</title>
        <authorList>
            <person name="Ma C."/>
        </authorList>
    </citation>
    <scope>NUCLEOTIDE SEQUENCE</scope>
    <source>
        <strain evidence="2">CY399</strain>
    </source>
</reference>
<sequence>MNKPMCMTTYIKENFSQKLCKGNGPQTVFALPLFLYLMIITTFIACKNDNKEEVKPNYSGKYIGIIEGTFFPDPQIPTGTSYSEMAEFIITDNGNESSIAGFDSVPAKIEFSKADAAAFGIEDVRSSGDTRINGSGNFSGDTLKMTGSYIFIDRSRRQYRFVGIKR</sequence>
<keyword evidence="1" id="KW-0812">Transmembrane</keyword>
<accession>A0A9X1P8Q0</accession>
<protein>
    <submittedName>
        <fullName evidence="2">Uncharacterized protein</fullName>
    </submittedName>
</protein>
<proteinExistence type="predicted"/>
<keyword evidence="3" id="KW-1185">Reference proteome</keyword>
<keyword evidence="1" id="KW-1133">Transmembrane helix</keyword>
<keyword evidence="1" id="KW-0472">Membrane</keyword>
<dbReference type="EMBL" id="JAJTTA010000002">
    <property type="protein sequence ID" value="MCF0040082.1"/>
    <property type="molecule type" value="Genomic_DNA"/>
</dbReference>
<evidence type="ECO:0000313" key="2">
    <source>
        <dbReference type="EMBL" id="MCF0040082.1"/>
    </source>
</evidence>